<evidence type="ECO:0000256" key="1">
    <source>
        <dbReference type="SAM" id="Phobius"/>
    </source>
</evidence>
<feature type="transmembrane region" description="Helical" evidence="1">
    <location>
        <begin position="213"/>
        <end position="236"/>
    </location>
</feature>
<proteinExistence type="predicted"/>
<dbReference type="Proteomes" id="UP000009100">
    <property type="component" value="Chromosome 1"/>
</dbReference>
<protein>
    <submittedName>
        <fullName evidence="2">Uncharacterized protein</fullName>
    </submittedName>
</protein>
<dbReference type="HOGENOM" id="CLU_653469_0_0_6"/>
<keyword evidence="1" id="KW-0812">Transmembrane</keyword>
<gene>
    <name evidence="2" type="ordered locus">VS_1340</name>
</gene>
<keyword evidence="1" id="KW-1133">Transmembrane helix</keyword>
<evidence type="ECO:0000313" key="2">
    <source>
        <dbReference type="EMBL" id="CAV18491.1"/>
    </source>
</evidence>
<dbReference type="KEGG" id="vsp:VS_1340"/>
<dbReference type="EMBL" id="FM954972">
    <property type="protein sequence ID" value="CAV18491.1"/>
    <property type="molecule type" value="Genomic_DNA"/>
</dbReference>
<sequence>MQNQNPMYADMLRVFSKAELEGGSLFSKLVVVGKTAGQLKEVKGVVDKSIGLGKALNYAGTHGLSSINSSTGYKIASGAVKSVASSAAMNSDQNWFMKIVSTLKQKLTEFLSSITDFGNDLKQKLFALLPDVVSKTLGEVLQHAGNIKAALESAYKTITKTMHYLKSDGMTMLATNKVGSYVIISIREQIKGAAVSSSIATLQSGGTILVNSLSAGVGAAVTTIANAIVSIFKFFVSLIKKWKMEKEYNEFKKKCTTYLINVQSMSDERLEQFFAEHIRKIPILAAYIVCIPRYGSPYNFLKILDVTPPNAHKRISLSRGIRKIKSKILGTTLDSDKVAHQKNILSSFELLKEESREFIKECPISLESKTPGVLEVLKAARSQMNFLPGSDLDASKVAHALHKSKLSKIHAGKAHHVTARLDLLIRSDRWA</sequence>
<dbReference type="AlphaFoldDB" id="B7VNC7"/>
<reference evidence="2 3" key="1">
    <citation type="submission" date="2009-02" db="EMBL/GenBank/DDBJ databases">
        <title>Vibrio splendidus str. LGP32 complete genome.</title>
        <authorList>
            <person name="Mazel D."/>
            <person name="Le Roux F."/>
        </authorList>
    </citation>
    <scope>NUCLEOTIDE SEQUENCE [LARGE SCALE GENOMIC DNA]</scope>
    <source>
        <strain evidence="2 3">LGP32</strain>
    </source>
</reference>
<dbReference type="PATRIC" id="fig|575788.5.peg.2653"/>
<keyword evidence="1" id="KW-0472">Membrane</keyword>
<accession>B7VNC7</accession>
<evidence type="ECO:0000313" key="3">
    <source>
        <dbReference type="Proteomes" id="UP000009100"/>
    </source>
</evidence>
<organism evidence="2 3">
    <name type="scientific">Vibrio atlanticus (strain LGP32)</name>
    <name type="common">Vibrio splendidus (strain Mel32)</name>
    <dbReference type="NCBI Taxonomy" id="575788"/>
    <lineage>
        <taxon>Bacteria</taxon>
        <taxon>Pseudomonadati</taxon>
        <taxon>Pseudomonadota</taxon>
        <taxon>Gammaproteobacteria</taxon>
        <taxon>Vibrionales</taxon>
        <taxon>Vibrionaceae</taxon>
        <taxon>Vibrio</taxon>
    </lineage>
</organism>
<name>B7VNC7_VIBA3</name>